<protein>
    <recommendedName>
        <fullName evidence="3">Peptidase S8/S53 domain-containing protein</fullName>
    </recommendedName>
</protein>
<organism evidence="1 2">
    <name type="scientific">Limnoglobus roseus</name>
    <dbReference type="NCBI Taxonomy" id="2598579"/>
    <lineage>
        <taxon>Bacteria</taxon>
        <taxon>Pseudomonadati</taxon>
        <taxon>Planctomycetota</taxon>
        <taxon>Planctomycetia</taxon>
        <taxon>Gemmatales</taxon>
        <taxon>Gemmataceae</taxon>
        <taxon>Limnoglobus</taxon>
    </lineage>
</organism>
<dbReference type="GO" id="GO:0006508">
    <property type="term" value="P:proteolysis"/>
    <property type="evidence" value="ECO:0007669"/>
    <property type="project" value="InterPro"/>
</dbReference>
<dbReference type="Proteomes" id="UP000324974">
    <property type="component" value="Chromosome"/>
</dbReference>
<evidence type="ECO:0000313" key="2">
    <source>
        <dbReference type="Proteomes" id="UP000324974"/>
    </source>
</evidence>
<dbReference type="AlphaFoldDB" id="A0A5C1ABX6"/>
<dbReference type="Gene3D" id="3.40.50.200">
    <property type="entry name" value="Peptidase S8/S53 domain"/>
    <property type="match status" value="1"/>
</dbReference>
<dbReference type="GO" id="GO:0004252">
    <property type="term" value="F:serine-type endopeptidase activity"/>
    <property type="evidence" value="ECO:0007669"/>
    <property type="project" value="InterPro"/>
</dbReference>
<name>A0A5C1ABX6_9BACT</name>
<sequence length="582" mass="62100">MFTPSLTTMMLHSFLPEFDIVVEAATEDTATTLPARLDGWFRQGAFDPEEMPELPILGRVKNPNTISRALRPQFDPDDGGSGGGVNVWGRVRLDDLLEHYVQHGNRPANQELFDLGTPLAPAANGSPGLLSQCQTWLDRTNQTDPKVHLCVIDRGKPSNAGPNNFNNKLTHAVTANVELSDHAVSVLYTLLEKLDGHGILGDCQIYCSLVLPPKKAVGRTCFKHANSTELVTAVKAAGGLFTSVAEPVLFNLSMGTHAGPHNGLSPLEKTIRALGTPAQGRFLFASAGNDGLKGVAAQADLASNVPDTFLLRTGQAATDTLLLEFWWKQPPLNGDVQFDVQLNVYDPGKHEFVPSFGTPLQITAAKTASVMTKQTLYKVQNVHCSAMLKPSCYNDMSCAAVGLSVKKTKKNPAGMPVLEVEVTARSVKNAACVNAWTVVTEDAGTAFVEGHRAGSLTLPASDLDVVGIGGVYKPVLATLPWPRGSRGRASAYTDYTAAPPMPGGGQRVPWAAHHVEHPTTSDLGTSFASPRACADTANLVIKSPKKWAKCIDVENLVAQLLNKAAPLPAAAWDDRLGYGPLG</sequence>
<dbReference type="RefSeq" id="WP_149110341.1">
    <property type="nucleotide sequence ID" value="NZ_CP042425.1"/>
</dbReference>
<accession>A0A5C1ABX6</accession>
<dbReference type="EMBL" id="CP042425">
    <property type="protein sequence ID" value="QEL15536.1"/>
    <property type="molecule type" value="Genomic_DNA"/>
</dbReference>
<gene>
    <name evidence="1" type="ORF">PX52LOC_02460</name>
</gene>
<proteinExistence type="predicted"/>
<dbReference type="SUPFAM" id="SSF52743">
    <property type="entry name" value="Subtilisin-like"/>
    <property type="match status" value="1"/>
</dbReference>
<dbReference type="KEGG" id="lrs:PX52LOC_02460"/>
<evidence type="ECO:0008006" key="3">
    <source>
        <dbReference type="Google" id="ProtNLM"/>
    </source>
</evidence>
<dbReference type="Gene3D" id="2.60.120.1290">
    <property type="match status" value="1"/>
</dbReference>
<reference evidence="2" key="1">
    <citation type="submission" date="2019-08" db="EMBL/GenBank/DDBJ databases">
        <title>Limnoglobus roseus gen. nov., sp. nov., a novel freshwater planctomycete with a giant genome from the family Gemmataceae.</title>
        <authorList>
            <person name="Kulichevskaya I.S."/>
            <person name="Naumoff D.G."/>
            <person name="Miroshnikov K."/>
            <person name="Ivanova A."/>
            <person name="Philippov D.A."/>
            <person name="Hakobyan A."/>
            <person name="Rijpstra I.C."/>
            <person name="Sinninghe Damste J.S."/>
            <person name="Liesack W."/>
            <person name="Dedysh S.N."/>
        </authorList>
    </citation>
    <scope>NUCLEOTIDE SEQUENCE [LARGE SCALE GENOMIC DNA]</scope>
    <source>
        <strain evidence="2">PX52</strain>
    </source>
</reference>
<keyword evidence="2" id="KW-1185">Reference proteome</keyword>
<evidence type="ECO:0000313" key="1">
    <source>
        <dbReference type="EMBL" id="QEL15536.1"/>
    </source>
</evidence>
<dbReference type="InterPro" id="IPR036852">
    <property type="entry name" value="Peptidase_S8/S53_dom_sf"/>
</dbReference>
<dbReference type="OrthoDB" id="9762689at2"/>